<reference evidence="15 16" key="1">
    <citation type="submission" date="2024-01" db="EMBL/GenBank/DDBJ databases">
        <title>A draft genome for a cacao thread blight-causing isolate of Paramarasmius palmivorus.</title>
        <authorList>
            <person name="Baruah I.K."/>
            <person name="Bukari Y."/>
            <person name="Amoako-Attah I."/>
            <person name="Meinhardt L.W."/>
            <person name="Bailey B.A."/>
            <person name="Cohen S.P."/>
        </authorList>
    </citation>
    <scope>NUCLEOTIDE SEQUENCE [LARGE SCALE GENOMIC DNA]</scope>
    <source>
        <strain evidence="15 16">GH-12</strain>
    </source>
</reference>
<evidence type="ECO:0000256" key="9">
    <source>
        <dbReference type="ARBA" id="ARBA00023002"/>
    </source>
</evidence>
<evidence type="ECO:0000313" key="16">
    <source>
        <dbReference type="Proteomes" id="UP001383192"/>
    </source>
</evidence>
<evidence type="ECO:0000256" key="8">
    <source>
        <dbReference type="ARBA" id="ARBA00022989"/>
    </source>
</evidence>
<dbReference type="Gene3D" id="1.10.630.10">
    <property type="entry name" value="Cytochrome P450"/>
    <property type="match status" value="1"/>
</dbReference>
<dbReference type="AlphaFoldDB" id="A0AAW0D9E9"/>
<evidence type="ECO:0000256" key="14">
    <source>
        <dbReference type="RuleBase" id="RU000461"/>
    </source>
</evidence>
<proteinExistence type="inferred from homology"/>
<dbReference type="GO" id="GO:0016020">
    <property type="term" value="C:membrane"/>
    <property type="evidence" value="ECO:0007669"/>
    <property type="project" value="UniProtKB-SubCell"/>
</dbReference>
<keyword evidence="11 14" id="KW-0503">Monooxygenase</keyword>
<dbReference type="InterPro" id="IPR017972">
    <property type="entry name" value="Cyt_P450_CS"/>
</dbReference>
<evidence type="ECO:0000256" key="12">
    <source>
        <dbReference type="ARBA" id="ARBA00023136"/>
    </source>
</evidence>
<evidence type="ECO:0000256" key="3">
    <source>
        <dbReference type="ARBA" id="ARBA00004721"/>
    </source>
</evidence>
<evidence type="ECO:0000256" key="2">
    <source>
        <dbReference type="ARBA" id="ARBA00004370"/>
    </source>
</evidence>
<keyword evidence="5 13" id="KW-0349">Heme</keyword>
<gene>
    <name evidence="15" type="ORF">VNI00_006706</name>
</gene>
<accession>A0AAW0D9E9</accession>
<dbReference type="GO" id="GO:0004497">
    <property type="term" value="F:monooxygenase activity"/>
    <property type="evidence" value="ECO:0007669"/>
    <property type="project" value="UniProtKB-KW"/>
</dbReference>
<feature type="binding site" description="axial binding residue" evidence="13">
    <location>
        <position position="381"/>
    </location>
    <ligand>
        <name>heme</name>
        <dbReference type="ChEBI" id="CHEBI:30413"/>
    </ligand>
    <ligandPart>
        <name>Fe</name>
        <dbReference type="ChEBI" id="CHEBI:18248"/>
    </ligandPart>
</feature>
<comment type="cofactor">
    <cofactor evidence="1 13">
        <name>heme</name>
        <dbReference type="ChEBI" id="CHEBI:30413"/>
    </cofactor>
</comment>
<keyword evidence="7 13" id="KW-0479">Metal-binding</keyword>
<dbReference type="PROSITE" id="PS00086">
    <property type="entry name" value="CYTOCHROME_P450"/>
    <property type="match status" value="1"/>
</dbReference>
<protein>
    <recommendedName>
        <fullName evidence="17">Cytochrome P450</fullName>
    </recommendedName>
</protein>
<dbReference type="PRINTS" id="PR00465">
    <property type="entry name" value="EP450IV"/>
</dbReference>
<evidence type="ECO:0008006" key="17">
    <source>
        <dbReference type="Google" id="ProtNLM"/>
    </source>
</evidence>
<evidence type="ECO:0000256" key="11">
    <source>
        <dbReference type="ARBA" id="ARBA00023033"/>
    </source>
</evidence>
<dbReference type="InterPro" id="IPR001128">
    <property type="entry name" value="Cyt_P450"/>
</dbReference>
<dbReference type="InterPro" id="IPR036396">
    <property type="entry name" value="Cyt_P450_sf"/>
</dbReference>
<keyword evidence="16" id="KW-1185">Reference proteome</keyword>
<dbReference type="EMBL" id="JAYKXP010000020">
    <property type="protein sequence ID" value="KAK7047475.1"/>
    <property type="molecule type" value="Genomic_DNA"/>
</dbReference>
<dbReference type="PANTHER" id="PTHR24305">
    <property type="entry name" value="CYTOCHROME P450"/>
    <property type="match status" value="1"/>
</dbReference>
<keyword evidence="9 14" id="KW-0560">Oxidoreductase</keyword>
<sequence length="384" mass="43581">MVRPVVRVGPNELHFTEPTAYTDIYTSLKLLKDPILYHNTFKFGSLNLFNSINPKDHSGYKSLFSSYFSRKGVVRLESVIQERVDKLISQLAKNHRTSPADMNHAFRSVSLDVITLYTLRTSLDTTSYPSFCHPAILAIDNAIEKLWTFKHLPFLKKLVRLPKWLSMRLTPGSKLMLEMHAEMERLVDKAIKDSQAYDPDSDPDSNVFYTLLRNARIEGKLKQSNRVTREWLLAEGRGLRIAGSDTVGNTCTIGTRCLIRDDRVREKLVRELETAWPDKESPIPLECLEKLPYLTAVIKESLRLSFGVVTPMNRVVPDSGAVIAGHEVPPGTIVSIANSFVHMSPDIFNDPACFYPERWLEDRDHCLDRHLVSFGKGPRACIGI</sequence>
<organism evidence="15 16">
    <name type="scientific">Paramarasmius palmivorus</name>
    <dbReference type="NCBI Taxonomy" id="297713"/>
    <lineage>
        <taxon>Eukaryota</taxon>
        <taxon>Fungi</taxon>
        <taxon>Dikarya</taxon>
        <taxon>Basidiomycota</taxon>
        <taxon>Agaricomycotina</taxon>
        <taxon>Agaricomycetes</taxon>
        <taxon>Agaricomycetidae</taxon>
        <taxon>Agaricales</taxon>
        <taxon>Marasmiineae</taxon>
        <taxon>Marasmiaceae</taxon>
        <taxon>Paramarasmius</taxon>
    </lineage>
</organism>
<name>A0AAW0D9E9_9AGAR</name>
<dbReference type="Proteomes" id="UP001383192">
    <property type="component" value="Unassembled WGS sequence"/>
</dbReference>
<evidence type="ECO:0000256" key="4">
    <source>
        <dbReference type="ARBA" id="ARBA00010617"/>
    </source>
</evidence>
<comment type="subcellular location">
    <subcellularLocation>
        <location evidence="2">Membrane</location>
    </subcellularLocation>
</comment>
<keyword evidence="6" id="KW-0812">Transmembrane</keyword>
<dbReference type="InterPro" id="IPR050121">
    <property type="entry name" value="Cytochrome_P450_monoxygenase"/>
</dbReference>
<comment type="pathway">
    <text evidence="3">Secondary metabolite biosynthesis; terpenoid biosynthesis.</text>
</comment>
<keyword evidence="12" id="KW-0472">Membrane</keyword>
<evidence type="ECO:0000256" key="10">
    <source>
        <dbReference type="ARBA" id="ARBA00023004"/>
    </source>
</evidence>
<dbReference type="CDD" id="cd11062">
    <property type="entry name" value="CYP58-like"/>
    <property type="match status" value="1"/>
</dbReference>
<keyword evidence="10 13" id="KW-0408">Iron</keyword>
<dbReference type="GO" id="GO:0016705">
    <property type="term" value="F:oxidoreductase activity, acting on paired donors, with incorporation or reduction of molecular oxygen"/>
    <property type="evidence" value="ECO:0007669"/>
    <property type="project" value="InterPro"/>
</dbReference>
<comment type="similarity">
    <text evidence="4 14">Belongs to the cytochrome P450 family.</text>
</comment>
<dbReference type="GO" id="GO:0005506">
    <property type="term" value="F:iron ion binding"/>
    <property type="evidence" value="ECO:0007669"/>
    <property type="project" value="InterPro"/>
</dbReference>
<keyword evidence="8" id="KW-1133">Transmembrane helix</keyword>
<evidence type="ECO:0000256" key="5">
    <source>
        <dbReference type="ARBA" id="ARBA00022617"/>
    </source>
</evidence>
<evidence type="ECO:0000256" key="7">
    <source>
        <dbReference type="ARBA" id="ARBA00022723"/>
    </source>
</evidence>
<evidence type="ECO:0000256" key="1">
    <source>
        <dbReference type="ARBA" id="ARBA00001971"/>
    </source>
</evidence>
<evidence type="ECO:0000256" key="13">
    <source>
        <dbReference type="PIRSR" id="PIRSR602403-1"/>
    </source>
</evidence>
<evidence type="ECO:0000256" key="6">
    <source>
        <dbReference type="ARBA" id="ARBA00022692"/>
    </source>
</evidence>
<evidence type="ECO:0000313" key="15">
    <source>
        <dbReference type="EMBL" id="KAK7047475.1"/>
    </source>
</evidence>
<dbReference type="GO" id="GO:0020037">
    <property type="term" value="F:heme binding"/>
    <property type="evidence" value="ECO:0007669"/>
    <property type="project" value="InterPro"/>
</dbReference>
<comment type="caution">
    <text evidence="15">The sequence shown here is derived from an EMBL/GenBank/DDBJ whole genome shotgun (WGS) entry which is preliminary data.</text>
</comment>
<dbReference type="InterPro" id="IPR002403">
    <property type="entry name" value="Cyt_P450_E_grp-IV"/>
</dbReference>
<dbReference type="PANTHER" id="PTHR24305:SF166">
    <property type="entry name" value="CYTOCHROME P450 12A4, MITOCHONDRIAL-RELATED"/>
    <property type="match status" value="1"/>
</dbReference>
<dbReference type="Pfam" id="PF00067">
    <property type="entry name" value="p450"/>
    <property type="match status" value="1"/>
</dbReference>
<dbReference type="SUPFAM" id="SSF48264">
    <property type="entry name" value="Cytochrome P450"/>
    <property type="match status" value="1"/>
</dbReference>